<evidence type="ECO:0000256" key="1">
    <source>
        <dbReference type="SAM" id="MobiDB-lite"/>
    </source>
</evidence>
<reference evidence="6" key="1">
    <citation type="journal article" date="2020" name="PLoS Negl. Trop. Dis.">
        <title>High-quality nuclear genome for Sarcoptes scabiei-A critical resource for a neglected parasite.</title>
        <authorList>
            <person name="Korhonen P.K."/>
            <person name="Gasser R.B."/>
            <person name="Ma G."/>
            <person name="Wang T."/>
            <person name="Stroehlein A.J."/>
            <person name="Young N.D."/>
            <person name="Ang C.S."/>
            <person name="Fernando D.D."/>
            <person name="Lu H.C."/>
            <person name="Taylor S."/>
            <person name="Reynolds S.L."/>
            <person name="Mofiz E."/>
            <person name="Najaraj S.H."/>
            <person name="Gowda H."/>
            <person name="Madugundu A."/>
            <person name="Renuse S."/>
            <person name="Holt D."/>
            <person name="Pandey A."/>
            <person name="Papenfuss A.T."/>
            <person name="Fischer K."/>
        </authorList>
    </citation>
    <scope>NUCLEOTIDE SEQUENCE [LARGE SCALE GENOMIC DNA]</scope>
</reference>
<evidence type="ECO:0008006" key="7">
    <source>
        <dbReference type="Google" id="ProtNLM"/>
    </source>
</evidence>
<dbReference type="PROSITE" id="PS51011">
    <property type="entry name" value="ARID"/>
    <property type="match status" value="1"/>
</dbReference>
<dbReference type="AlphaFoldDB" id="A0A834REV3"/>
<name>A0A834REV3_SARSC</name>
<dbReference type="InterPro" id="IPR039353">
    <property type="entry name" value="TF_Adf1"/>
</dbReference>
<dbReference type="Pfam" id="PF10545">
    <property type="entry name" value="MADF_DNA_bdg"/>
    <property type="match status" value="1"/>
</dbReference>
<accession>A0A834REV3</accession>
<dbReference type="EnsemblMetazoa" id="SSS_1011s_mrna">
    <property type="protein sequence ID" value="KAF7495925.1"/>
    <property type="gene ID" value="SSS_1011"/>
</dbReference>
<organism evidence="4">
    <name type="scientific">Sarcoptes scabiei</name>
    <name type="common">Itch mite</name>
    <name type="synonym">Acarus scabiei</name>
    <dbReference type="NCBI Taxonomy" id="52283"/>
    <lineage>
        <taxon>Eukaryota</taxon>
        <taxon>Metazoa</taxon>
        <taxon>Ecdysozoa</taxon>
        <taxon>Arthropoda</taxon>
        <taxon>Chelicerata</taxon>
        <taxon>Arachnida</taxon>
        <taxon>Acari</taxon>
        <taxon>Acariformes</taxon>
        <taxon>Sarcoptiformes</taxon>
        <taxon>Astigmata</taxon>
        <taxon>Psoroptidia</taxon>
        <taxon>Sarcoptoidea</taxon>
        <taxon>Sarcoptidae</taxon>
        <taxon>Sarcoptinae</taxon>
        <taxon>Sarcoptes</taxon>
    </lineage>
</organism>
<evidence type="ECO:0000259" key="3">
    <source>
        <dbReference type="PROSITE" id="PS51029"/>
    </source>
</evidence>
<reference evidence="4" key="2">
    <citation type="submission" date="2020-01" db="EMBL/GenBank/DDBJ databases">
        <authorList>
            <person name="Korhonen P.K.K."/>
            <person name="Guangxu M.G."/>
            <person name="Wang T.W."/>
            <person name="Stroehlein A.J.S."/>
            <person name="Young N.D."/>
            <person name="Ang C.-S.A."/>
            <person name="Fernando D.W.F."/>
            <person name="Lu H.L."/>
            <person name="Taylor S.T."/>
            <person name="Ehtesham M.E.M."/>
            <person name="Najaraj S.H.N."/>
            <person name="Harsha G.H.G."/>
            <person name="Madugundu A.M."/>
            <person name="Renuse S.R."/>
            <person name="Holt D.H."/>
            <person name="Pandey A.P."/>
            <person name="Papenfuss A.P."/>
            <person name="Gasser R.B.G."/>
            <person name="Fischer K.F."/>
        </authorList>
    </citation>
    <scope>NUCLEOTIDE SEQUENCE</scope>
    <source>
        <strain evidence="4">SSS_KF_BRIS2020</strain>
    </source>
</reference>
<dbReference type="PANTHER" id="PTHR12243:SF67">
    <property type="entry name" value="COREPRESSOR OF PANGOLIN, ISOFORM A-RELATED"/>
    <property type="match status" value="1"/>
</dbReference>
<evidence type="ECO:0000259" key="2">
    <source>
        <dbReference type="PROSITE" id="PS51011"/>
    </source>
</evidence>
<protein>
    <recommendedName>
        <fullName evidence="7">MADF domain-containing protein</fullName>
    </recommendedName>
</protein>
<dbReference type="GO" id="GO:0003677">
    <property type="term" value="F:DNA binding"/>
    <property type="evidence" value="ECO:0007669"/>
    <property type="project" value="InterPro"/>
</dbReference>
<gene>
    <name evidence="4" type="ORF">SSS_1011</name>
</gene>
<dbReference type="GO" id="GO:0005634">
    <property type="term" value="C:nucleus"/>
    <property type="evidence" value="ECO:0007669"/>
    <property type="project" value="TreeGrafter"/>
</dbReference>
<dbReference type="EMBL" id="WVUK01000043">
    <property type="protein sequence ID" value="KAF7495925.1"/>
    <property type="molecule type" value="Genomic_DNA"/>
</dbReference>
<dbReference type="Proteomes" id="UP000070412">
    <property type="component" value="Unassembled WGS sequence"/>
</dbReference>
<dbReference type="GO" id="GO:0006357">
    <property type="term" value="P:regulation of transcription by RNA polymerase II"/>
    <property type="evidence" value="ECO:0007669"/>
    <property type="project" value="TreeGrafter"/>
</dbReference>
<proteinExistence type="predicted"/>
<feature type="compositionally biased region" description="Basic and acidic residues" evidence="1">
    <location>
        <begin position="176"/>
        <end position="188"/>
    </location>
</feature>
<reference evidence="5" key="3">
    <citation type="submission" date="2022-06" db="UniProtKB">
        <authorList>
            <consortium name="EnsemblMetazoa"/>
        </authorList>
    </citation>
    <scope>IDENTIFICATION</scope>
</reference>
<dbReference type="InterPro" id="IPR001606">
    <property type="entry name" value="ARID_dom"/>
</dbReference>
<evidence type="ECO:0000313" key="4">
    <source>
        <dbReference type="EMBL" id="KAF7495925.1"/>
    </source>
</evidence>
<dbReference type="InterPro" id="IPR006578">
    <property type="entry name" value="MADF-dom"/>
</dbReference>
<evidence type="ECO:0000313" key="6">
    <source>
        <dbReference type="Proteomes" id="UP000070412"/>
    </source>
</evidence>
<evidence type="ECO:0000313" key="5">
    <source>
        <dbReference type="EnsemblMetazoa" id="KAF7495925.1"/>
    </source>
</evidence>
<feature type="region of interest" description="Disordered" evidence="1">
    <location>
        <begin position="176"/>
        <end position="245"/>
    </location>
</feature>
<feature type="domain" description="ARID" evidence="2">
    <location>
        <begin position="1"/>
        <end position="71"/>
    </location>
</feature>
<dbReference type="PANTHER" id="PTHR12243">
    <property type="entry name" value="MADF DOMAIN TRANSCRIPTION FACTOR"/>
    <property type="match status" value="1"/>
</dbReference>
<dbReference type="PROSITE" id="PS51029">
    <property type="entry name" value="MADF"/>
    <property type="match status" value="1"/>
</dbReference>
<feature type="domain" description="MADF" evidence="3">
    <location>
        <begin position="5"/>
        <end position="90"/>
    </location>
</feature>
<sequence>MLTHKLIRLIRARPMLYNFEMEDYNNKIVAERKWLEIAMEMNASVSECKTKWNSLRTAYNTYLNKLKRLKKPRTKWIHADEMAFLKQYLKRNRYHHNDPMISNDPNSDQSIPETFVKSEDRFDGFDSRLEQQSTLFDLSLKSHYQDIIKLNNRFKTDTLQSGNENHSDVEICDESMIDHDHDDNDKISKTINPSNDLESMLMIMDSNDDDDEDDDDDDDNDGDGGGGGVRNDGGQNNENCGRTRKKISKKSRLIKHFYMRQNDKDKSSHIIGKQELIEGSEEFLTSNQTEEKIVKEQTRRIVLEAPDSVLICLDRNHHKNLLSCNRNNHEQSEIEIFCDFIAKKLKSFSVPIRMDIVTKICQLISEATIREFNFSNTIINNDDDIKESSSHPIILSPIAQMHLKHFEKHFESQKREKSL</sequence>
<dbReference type="GO" id="GO:0005667">
    <property type="term" value="C:transcription regulator complex"/>
    <property type="evidence" value="ECO:0007669"/>
    <property type="project" value="TreeGrafter"/>
</dbReference>
<dbReference type="OrthoDB" id="6147983at2759"/>
<feature type="compositionally biased region" description="Acidic residues" evidence="1">
    <location>
        <begin position="206"/>
        <end position="222"/>
    </location>
</feature>
<dbReference type="SMART" id="SM00595">
    <property type="entry name" value="MADF"/>
    <property type="match status" value="1"/>
</dbReference>
<keyword evidence="6" id="KW-1185">Reference proteome</keyword>